<dbReference type="Proteomes" id="UP001501410">
    <property type="component" value="Unassembled WGS sequence"/>
</dbReference>
<dbReference type="InterPro" id="IPR046111">
    <property type="entry name" value="DUF6048"/>
</dbReference>
<organism evidence="1 2">
    <name type="scientific">Rurimicrobium arvi</name>
    <dbReference type="NCBI Taxonomy" id="2049916"/>
    <lineage>
        <taxon>Bacteria</taxon>
        <taxon>Pseudomonadati</taxon>
        <taxon>Bacteroidota</taxon>
        <taxon>Chitinophagia</taxon>
        <taxon>Chitinophagales</taxon>
        <taxon>Chitinophagaceae</taxon>
        <taxon>Rurimicrobium</taxon>
    </lineage>
</organism>
<name>A0ABP8MLV9_9BACT</name>
<gene>
    <name evidence="1" type="ORF">GCM10023092_10470</name>
</gene>
<reference evidence="2" key="1">
    <citation type="journal article" date="2019" name="Int. J. Syst. Evol. Microbiol.">
        <title>The Global Catalogue of Microorganisms (GCM) 10K type strain sequencing project: providing services to taxonomists for standard genome sequencing and annotation.</title>
        <authorList>
            <consortium name="The Broad Institute Genomics Platform"/>
            <consortium name="The Broad Institute Genome Sequencing Center for Infectious Disease"/>
            <person name="Wu L."/>
            <person name="Ma J."/>
        </authorList>
    </citation>
    <scope>NUCLEOTIDE SEQUENCE [LARGE SCALE GENOMIC DNA]</scope>
    <source>
        <strain evidence="2">JCM 31921</strain>
    </source>
</reference>
<dbReference type="EMBL" id="BAABEZ010000014">
    <property type="protein sequence ID" value="GAA4452073.1"/>
    <property type="molecule type" value="Genomic_DNA"/>
</dbReference>
<sequence>MVHAEEVADTVTPAPAAPAVQASQKQLRLGFDISRIARNVLSDKVHGYELSADYYFKKELYFAAEAGFGSSTVNYPVLRYNSDNFFVQAGIDKALFPRKRPNDWSLAFVGLRYGVAVVKRGAAAYNTDDGLGNKTSGTIPSDYFSLHWLELSGGMKLELFRGVFAGWTVRSKFALNQKSVGDLKPEGIAGFGAAEKNLAFDFNFYISYALRWSGGRK</sequence>
<protein>
    <submittedName>
        <fullName evidence="1">DUF6048 family protein</fullName>
    </submittedName>
</protein>
<dbReference type="Pfam" id="PF19515">
    <property type="entry name" value="DUF6048"/>
    <property type="match status" value="1"/>
</dbReference>
<comment type="caution">
    <text evidence="1">The sequence shown here is derived from an EMBL/GenBank/DDBJ whole genome shotgun (WGS) entry which is preliminary data.</text>
</comment>
<accession>A0ABP8MLV9</accession>
<proteinExistence type="predicted"/>
<keyword evidence="2" id="KW-1185">Reference proteome</keyword>
<evidence type="ECO:0000313" key="2">
    <source>
        <dbReference type="Proteomes" id="UP001501410"/>
    </source>
</evidence>
<evidence type="ECO:0000313" key="1">
    <source>
        <dbReference type="EMBL" id="GAA4452073.1"/>
    </source>
</evidence>